<dbReference type="InterPro" id="IPR010766">
    <property type="entry name" value="DRTGG"/>
</dbReference>
<dbReference type="InterPro" id="IPR028979">
    <property type="entry name" value="Ser_kin/Pase_Hpr-like_N_sf"/>
</dbReference>
<dbReference type="Pfam" id="PF01515">
    <property type="entry name" value="PTA_PTB"/>
    <property type="match status" value="1"/>
</dbReference>
<dbReference type="Gene3D" id="3.40.50.300">
    <property type="entry name" value="P-loop containing nucleotide triphosphate hydrolases"/>
    <property type="match status" value="1"/>
</dbReference>
<dbReference type="NCBIfam" id="TIGR00651">
    <property type="entry name" value="pta"/>
    <property type="match status" value="1"/>
</dbReference>
<dbReference type="PANTHER" id="PTHR43356:SF3">
    <property type="entry name" value="PHOSPHATE ACETYLTRANSFERASE"/>
    <property type="match status" value="1"/>
</dbReference>
<dbReference type="Gene3D" id="3.40.50.10750">
    <property type="entry name" value="Isocitrate/Isopropylmalate dehydrogenase-like"/>
    <property type="match status" value="1"/>
</dbReference>
<evidence type="ECO:0000313" key="10">
    <source>
        <dbReference type="Proteomes" id="UP000054558"/>
    </source>
</evidence>
<dbReference type="GO" id="GO:0016746">
    <property type="term" value="F:acyltransferase activity"/>
    <property type="evidence" value="ECO:0000318"/>
    <property type="project" value="GO_Central"/>
</dbReference>
<sequence length="831" mass="90046">MAGFPRHAVTGVLSWLMRQHTTTKHAEFRCAATLISAHWELEPLNPRSSYSTSTAFNRPGVLSDVLCRPQNAFWRHASANAASDQRRGIQSECLYIHHTGGYGRHSDAVPIGFAYALERHEQDIGFFRPIATSKSARGEVISRVLELKDDNPADTIAFHQSEAFEYLATNRSDELLEKILQAYEKYKRQHKFVLIEGTSFGEVNERVDVDALNARICSMLGAPAIFAINCARLTTPSGESGPAKLAPRQVPNVEKEFQEHLVAASRLSQAAFAKENVEVVAALAHRVPGDLVNTRVQGAMRQQLGEAGLLYAGAIPDDDYINAATVVDVQQALGAEILYGGQSPPQMNTEVTQYVVATLNLQELLTYFPKHLEPTKGAVVITNAGRPDVILAMQALQKTAKLANCAALVLTGGGEPSKEIDLVLRSHKQEDSLPVLLARLPTFDTAAKLYGLEGRILPSSDRKIERAKHLFDSNIDFGPVVKALLKDQPTKLNPKLFVYNLYKKAAKDKQRIVLPEGTEPRIILAAAEALRRGLCHPILLGPEEEILTQAKQLRVDLSEATIIDPASSPDLEKYVDLVVQQRKHKGMTPEQAHQQLTQDVNVFGTAMVKAGDASGMVSGAIHTTANTVRPALQIIKMDPGIPVVSSVFFMCLPDKVLVYGDCAINTNPNADELASIAMASADSAKAFGLEPRVAMLSYATGDSNQGPAIQKVIDATRIAQQQRPELAIEGPLQYDAAVNPQTAKTKLKGRASKVAGQANVLIFPDLNTGNNTYKAVQQSTGALAIGPMLQGLRKPVNDLSRGCTVADVVTTICLTSIQAQARASESGQAPQ</sequence>
<protein>
    <recommendedName>
        <fullName evidence="3">Phosphate acetyltransferase</fullName>
        <ecNumber evidence="2">2.3.1.8</ecNumber>
    </recommendedName>
    <alternativeName>
        <fullName evidence="6">Phosphotransacetylase</fullName>
    </alternativeName>
</protein>
<evidence type="ECO:0000256" key="5">
    <source>
        <dbReference type="ARBA" id="ARBA00023315"/>
    </source>
</evidence>
<dbReference type="Gene3D" id="3.40.1390.20">
    <property type="entry name" value="HprK N-terminal domain-like"/>
    <property type="match status" value="1"/>
</dbReference>
<dbReference type="NCBIfam" id="NF004167">
    <property type="entry name" value="PRK05632.1"/>
    <property type="match status" value="1"/>
</dbReference>
<evidence type="ECO:0000256" key="6">
    <source>
        <dbReference type="ARBA" id="ARBA00031108"/>
    </source>
</evidence>
<dbReference type="SUPFAM" id="SSF53659">
    <property type="entry name" value="Isocitrate/Isopropylmalate dehydrogenase-like"/>
    <property type="match status" value="1"/>
</dbReference>
<dbReference type="OMA" id="FGTCMVA"/>
<comment type="pathway">
    <text evidence="1">Metabolic intermediate biosynthesis; acetyl-CoA biosynthesis; acetyl-CoA from acetate: step 2/2.</text>
</comment>
<keyword evidence="4 9" id="KW-0808">Transferase</keyword>
<dbReference type="InterPro" id="IPR050500">
    <property type="entry name" value="Phos_Acetyltrans/Butyryltrans"/>
</dbReference>
<dbReference type="OrthoDB" id="2013649at2759"/>
<dbReference type="InterPro" id="IPR042113">
    <property type="entry name" value="P_AcTrfase_dom1"/>
</dbReference>
<accession>A0A1Y1IGA3</accession>
<dbReference type="InterPro" id="IPR002505">
    <property type="entry name" value="PTA_PTB"/>
</dbReference>
<feature type="domain" description="Phosphate acetyl/butaryl transferase" evidence="7">
    <location>
        <begin position="497"/>
        <end position="815"/>
    </location>
</feature>
<dbReference type="PANTHER" id="PTHR43356">
    <property type="entry name" value="PHOSPHATE ACETYLTRANSFERASE"/>
    <property type="match status" value="1"/>
</dbReference>
<dbReference type="EC" id="2.3.1.8" evidence="2"/>
<feature type="domain" description="DRTGG" evidence="8">
    <location>
        <begin position="328"/>
        <end position="449"/>
    </location>
</feature>
<evidence type="ECO:0000256" key="2">
    <source>
        <dbReference type="ARBA" id="ARBA00012707"/>
    </source>
</evidence>
<reference evidence="9 10" key="1">
    <citation type="journal article" date="2014" name="Nat. Commun.">
        <title>Klebsormidium flaccidum genome reveals primary factors for plant terrestrial adaptation.</title>
        <authorList>
            <person name="Hori K."/>
            <person name="Maruyama F."/>
            <person name="Fujisawa T."/>
            <person name="Togashi T."/>
            <person name="Yamamoto N."/>
            <person name="Seo M."/>
            <person name="Sato S."/>
            <person name="Yamada T."/>
            <person name="Mori H."/>
            <person name="Tajima N."/>
            <person name="Moriyama T."/>
            <person name="Ikeuchi M."/>
            <person name="Watanabe M."/>
            <person name="Wada H."/>
            <person name="Kobayashi K."/>
            <person name="Saito M."/>
            <person name="Masuda T."/>
            <person name="Sasaki-Sekimoto Y."/>
            <person name="Mashiguchi K."/>
            <person name="Awai K."/>
            <person name="Shimojima M."/>
            <person name="Masuda S."/>
            <person name="Iwai M."/>
            <person name="Nobusawa T."/>
            <person name="Narise T."/>
            <person name="Kondo S."/>
            <person name="Saito H."/>
            <person name="Sato R."/>
            <person name="Murakawa M."/>
            <person name="Ihara Y."/>
            <person name="Oshima-Yamada Y."/>
            <person name="Ohtaka K."/>
            <person name="Satoh M."/>
            <person name="Sonobe K."/>
            <person name="Ishii M."/>
            <person name="Ohtani R."/>
            <person name="Kanamori-Sato M."/>
            <person name="Honoki R."/>
            <person name="Miyazaki D."/>
            <person name="Mochizuki H."/>
            <person name="Umetsu J."/>
            <person name="Higashi K."/>
            <person name="Shibata D."/>
            <person name="Kamiya Y."/>
            <person name="Sato N."/>
            <person name="Nakamura Y."/>
            <person name="Tabata S."/>
            <person name="Ida S."/>
            <person name="Kurokawa K."/>
            <person name="Ohta H."/>
        </authorList>
    </citation>
    <scope>NUCLEOTIDE SEQUENCE [LARGE SCALE GENOMIC DNA]</scope>
    <source>
        <strain evidence="9 10">NIES-2285</strain>
    </source>
</reference>
<dbReference type="GO" id="GO:0008959">
    <property type="term" value="F:phosphate acetyltransferase activity"/>
    <property type="evidence" value="ECO:0007669"/>
    <property type="project" value="UniProtKB-EC"/>
</dbReference>
<evidence type="ECO:0000256" key="4">
    <source>
        <dbReference type="ARBA" id="ARBA00022679"/>
    </source>
</evidence>
<evidence type="ECO:0000259" key="7">
    <source>
        <dbReference type="Pfam" id="PF01515"/>
    </source>
</evidence>
<evidence type="ECO:0000259" key="8">
    <source>
        <dbReference type="Pfam" id="PF07085"/>
    </source>
</evidence>
<organism evidence="9 10">
    <name type="scientific">Klebsormidium nitens</name>
    <name type="common">Green alga</name>
    <name type="synonym">Ulothrix nitens</name>
    <dbReference type="NCBI Taxonomy" id="105231"/>
    <lineage>
        <taxon>Eukaryota</taxon>
        <taxon>Viridiplantae</taxon>
        <taxon>Streptophyta</taxon>
        <taxon>Klebsormidiophyceae</taxon>
        <taxon>Klebsormidiales</taxon>
        <taxon>Klebsormidiaceae</taxon>
        <taxon>Klebsormidium</taxon>
    </lineage>
</organism>
<dbReference type="InterPro" id="IPR027417">
    <property type="entry name" value="P-loop_NTPase"/>
</dbReference>
<proteinExistence type="predicted"/>
<dbReference type="AlphaFoldDB" id="A0A1Y1IGA3"/>
<evidence type="ECO:0000313" key="9">
    <source>
        <dbReference type="EMBL" id="GAQ89874.1"/>
    </source>
</evidence>
<dbReference type="InterPro" id="IPR004614">
    <property type="entry name" value="P_AcTrfase"/>
</dbReference>
<dbReference type="Proteomes" id="UP000054558">
    <property type="component" value="Unassembled WGS sequence"/>
</dbReference>
<dbReference type="STRING" id="105231.A0A1Y1IGA3"/>
<gene>
    <name evidence="9" type="ORF">KFL_005720040</name>
</gene>
<evidence type="ECO:0000256" key="1">
    <source>
        <dbReference type="ARBA" id="ARBA00004989"/>
    </source>
</evidence>
<keyword evidence="5" id="KW-0012">Acyltransferase</keyword>
<dbReference type="NCBIfam" id="NF007233">
    <property type="entry name" value="PRK09653.1"/>
    <property type="match status" value="1"/>
</dbReference>
<dbReference type="EMBL" id="DF237521">
    <property type="protein sequence ID" value="GAQ89874.1"/>
    <property type="molecule type" value="Genomic_DNA"/>
</dbReference>
<keyword evidence="10" id="KW-1185">Reference proteome</keyword>
<dbReference type="Gene3D" id="3.40.50.10950">
    <property type="match status" value="1"/>
</dbReference>
<dbReference type="InterPro" id="IPR042112">
    <property type="entry name" value="P_AcTrfase_dom2"/>
</dbReference>
<dbReference type="Pfam" id="PF07085">
    <property type="entry name" value="DRTGG"/>
    <property type="match status" value="1"/>
</dbReference>
<name>A0A1Y1IGA3_KLENI</name>
<dbReference type="SUPFAM" id="SSF75138">
    <property type="entry name" value="HprK N-terminal domain-like"/>
    <property type="match status" value="1"/>
</dbReference>
<evidence type="ECO:0000256" key="3">
    <source>
        <dbReference type="ARBA" id="ARBA00021528"/>
    </source>
</evidence>